<evidence type="ECO:0000256" key="1">
    <source>
        <dbReference type="SAM" id="Phobius"/>
    </source>
</evidence>
<feature type="transmembrane region" description="Helical" evidence="1">
    <location>
        <begin position="30"/>
        <end position="47"/>
    </location>
</feature>
<keyword evidence="1" id="KW-0472">Membrane</keyword>
<proteinExistence type="predicted"/>
<name>A0ABY5MY40_9SPHN</name>
<accession>A0ABY5MY40</accession>
<keyword evidence="1" id="KW-0812">Transmembrane</keyword>
<dbReference type="RefSeq" id="WP_249454895.1">
    <property type="nucleotide sequence ID" value="NZ_CP097253.1"/>
</dbReference>
<evidence type="ECO:0000313" key="2">
    <source>
        <dbReference type="EMBL" id="UUR07276.1"/>
    </source>
</evidence>
<dbReference type="EMBL" id="CP097253">
    <property type="protein sequence ID" value="UUR07276.1"/>
    <property type="molecule type" value="Genomic_DNA"/>
</dbReference>
<feature type="transmembrane region" description="Helical" evidence="1">
    <location>
        <begin position="100"/>
        <end position="119"/>
    </location>
</feature>
<reference evidence="2 3" key="1">
    <citation type="submission" date="2022-05" db="EMBL/GenBank/DDBJ databases">
        <title>S8-45 Sphingomonas ultraviolaceadurans.</title>
        <authorList>
            <person name="Liu Y."/>
        </authorList>
    </citation>
    <scope>NUCLEOTIDE SEQUENCE [LARGE SCALE GENOMIC DNA]</scope>
    <source>
        <strain evidence="2 3">S8-45</strain>
    </source>
</reference>
<keyword evidence="1" id="KW-1133">Transmembrane helix</keyword>
<sequence length="129" mass="14135">MAVALFVFAPLAELFKVPVFPHPEQVVDSNFVLNLTPFFISVVTLLLYSKRQRFSLPILLTFAAGGLIYQLLQWPWGEYIPHGDGVVVQRALNFSFTSDALYAAGYGFLLVSGLTLVAASRSKPAKKAG</sequence>
<feature type="transmembrane region" description="Helical" evidence="1">
    <location>
        <begin position="54"/>
        <end position="72"/>
    </location>
</feature>
<organism evidence="2 3">
    <name type="scientific">Sphingomonas glaciei</name>
    <dbReference type="NCBI Taxonomy" id="2938948"/>
    <lineage>
        <taxon>Bacteria</taxon>
        <taxon>Pseudomonadati</taxon>
        <taxon>Pseudomonadota</taxon>
        <taxon>Alphaproteobacteria</taxon>
        <taxon>Sphingomonadales</taxon>
        <taxon>Sphingomonadaceae</taxon>
        <taxon>Sphingomonas</taxon>
    </lineage>
</organism>
<evidence type="ECO:0000313" key="3">
    <source>
        <dbReference type="Proteomes" id="UP000831921"/>
    </source>
</evidence>
<keyword evidence="3" id="KW-1185">Reference proteome</keyword>
<protein>
    <submittedName>
        <fullName evidence="2">Uncharacterized protein</fullName>
    </submittedName>
</protein>
<gene>
    <name evidence="2" type="ORF">M1K48_10015</name>
</gene>
<dbReference type="Proteomes" id="UP000831921">
    <property type="component" value="Chromosome"/>
</dbReference>